<gene>
    <name evidence="1" type="ORF">M421DRAFT_95799</name>
</gene>
<reference evidence="1" key="1">
    <citation type="journal article" date="2020" name="Stud. Mycol.">
        <title>101 Dothideomycetes genomes: a test case for predicting lifestyles and emergence of pathogens.</title>
        <authorList>
            <person name="Haridas S."/>
            <person name="Albert R."/>
            <person name="Binder M."/>
            <person name="Bloem J."/>
            <person name="Labutti K."/>
            <person name="Salamov A."/>
            <person name="Andreopoulos B."/>
            <person name="Baker S."/>
            <person name="Barry K."/>
            <person name="Bills G."/>
            <person name="Bluhm B."/>
            <person name="Cannon C."/>
            <person name="Castanera R."/>
            <person name="Culley D."/>
            <person name="Daum C."/>
            <person name="Ezra D."/>
            <person name="Gonzalez J."/>
            <person name="Henrissat B."/>
            <person name="Kuo A."/>
            <person name="Liang C."/>
            <person name="Lipzen A."/>
            <person name="Lutzoni F."/>
            <person name="Magnuson J."/>
            <person name="Mondo S."/>
            <person name="Nolan M."/>
            <person name="Ohm R."/>
            <person name="Pangilinan J."/>
            <person name="Park H.-J."/>
            <person name="Ramirez L."/>
            <person name="Alfaro M."/>
            <person name="Sun H."/>
            <person name="Tritt A."/>
            <person name="Yoshinaga Y."/>
            <person name="Zwiers L.-H."/>
            <person name="Turgeon B."/>
            <person name="Goodwin S."/>
            <person name="Spatafora J."/>
            <person name="Crous P."/>
            <person name="Grigoriev I."/>
        </authorList>
    </citation>
    <scope>NUCLEOTIDE SEQUENCE</scope>
    <source>
        <strain evidence="1">CBS 183.55</strain>
    </source>
</reference>
<proteinExistence type="predicted"/>
<keyword evidence="2" id="KW-1185">Reference proteome</keyword>
<dbReference type="AlphaFoldDB" id="A0A6A5R9B7"/>
<dbReference type="OrthoDB" id="1731983at2759"/>
<dbReference type="Gene3D" id="3.40.50.720">
    <property type="entry name" value="NAD(P)-binding Rossmann-like Domain"/>
    <property type="match status" value="1"/>
</dbReference>
<dbReference type="RefSeq" id="XP_033444093.1">
    <property type="nucleotide sequence ID" value="XM_033598342.1"/>
</dbReference>
<name>A0A6A5R9B7_9PLEO</name>
<sequence length="141" mass="15759">MSNQQTAHSKGIFHGLPIFPSSIKVSQQSQPVPMVYLETTRCESSQKSRSGGKRFTAYLGAYLLFWKDYTIGRIHLGDKLQDMDMDQIFGFTDGSLMGASLDLTMNKARKMGWHGFVDSNDALIKVLGDFAKLKLLPPLLQ</sequence>
<protein>
    <submittedName>
        <fullName evidence="1">Uncharacterized protein</fullName>
    </submittedName>
</protein>
<evidence type="ECO:0000313" key="1">
    <source>
        <dbReference type="EMBL" id="KAF1923840.1"/>
    </source>
</evidence>
<dbReference type="Proteomes" id="UP000800082">
    <property type="component" value="Unassembled WGS sequence"/>
</dbReference>
<organism evidence="1 2">
    <name type="scientific">Didymella exigua CBS 183.55</name>
    <dbReference type="NCBI Taxonomy" id="1150837"/>
    <lineage>
        <taxon>Eukaryota</taxon>
        <taxon>Fungi</taxon>
        <taxon>Dikarya</taxon>
        <taxon>Ascomycota</taxon>
        <taxon>Pezizomycotina</taxon>
        <taxon>Dothideomycetes</taxon>
        <taxon>Pleosporomycetidae</taxon>
        <taxon>Pleosporales</taxon>
        <taxon>Pleosporineae</taxon>
        <taxon>Didymellaceae</taxon>
        <taxon>Didymella</taxon>
    </lineage>
</organism>
<evidence type="ECO:0000313" key="2">
    <source>
        <dbReference type="Proteomes" id="UP000800082"/>
    </source>
</evidence>
<dbReference type="EMBL" id="ML979000">
    <property type="protein sequence ID" value="KAF1923840.1"/>
    <property type="molecule type" value="Genomic_DNA"/>
</dbReference>
<dbReference type="GeneID" id="54356009"/>
<accession>A0A6A5R9B7</accession>